<evidence type="ECO:0000313" key="4">
    <source>
        <dbReference type="Proteomes" id="UP000199207"/>
    </source>
</evidence>
<reference evidence="3 4" key="1">
    <citation type="submission" date="2016-10" db="EMBL/GenBank/DDBJ databases">
        <authorList>
            <person name="de Groot N.N."/>
        </authorList>
    </citation>
    <scope>NUCLEOTIDE SEQUENCE [LARGE SCALE GENOMIC DNA]</scope>
    <source>
        <strain evidence="3 4">CGMCC 4.5739</strain>
    </source>
</reference>
<feature type="region of interest" description="Disordered" evidence="1">
    <location>
        <begin position="190"/>
        <end position="212"/>
    </location>
</feature>
<feature type="chain" id="PRO_5038661169" evidence="2">
    <location>
        <begin position="28"/>
        <end position="296"/>
    </location>
</feature>
<protein>
    <submittedName>
        <fullName evidence="3">Uncharacterized protein</fullName>
    </submittedName>
</protein>
<dbReference type="STRING" id="910347.SAMN05421773_101684"/>
<evidence type="ECO:0000256" key="1">
    <source>
        <dbReference type="SAM" id="MobiDB-lite"/>
    </source>
</evidence>
<dbReference type="AlphaFoldDB" id="A0A1I1FJ80"/>
<dbReference type="EMBL" id="FOLM01000001">
    <property type="protein sequence ID" value="SFB97163.1"/>
    <property type="molecule type" value="Genomic_DNA"/>
</dbReference>
<organism evidence="3 4">
    <name type="scientific">Streptomyces aidingensis</name>
    <dbReference type="NCBI Taxonomy" id="910347"/>
    <lineage>
        <taxon>Bacteria</taxon>
        <taxon>Bacillati</taxon>
        <taxon>Actinomycetota</taxon>
        <taxon>Actinomycetes</taxon>
        <taxon>Kitasatosporales</taxon>
        <taxon>Streptomycetaceae</taxon>
        <taxon>Streptomyces</taxon>
    </lineage>
</organism>
<evidence type="ECO:0000256" key="2">
    <source>
        <dbReference type="SAM" id="SignalP"/>
    </source>
</evidence>
<accession>A0A1I1FJ80</accession>
<dbReference type="Proteomes" id="UP000199207">
    <property type="component" value="Unassembled WGS sequence"/>
</dbReference>
<keyword evidence="4" id="KW-1185">Reference proteome</keyword>
<keyword evidence="2" id="KW-0732">Signal</keyword>
<gene>
    <name evidence="3" type="ORF">SAMN05421773_101684</name>
</gene>
<feature type="signal peptide" evidence="2">
    <location>
        <begin position="1"/>
        <end position="27"/>
    </location>
</feature>
<name>A0A1I1FJ80_9ACTN</name>
<proteinExistence type="predicted"/>
<sequence length="296" mass="30123">MALFRTAIGRSVAAAASAALMTSVLVAAGAPARAASAPVTDLETLAIEITGLPLTPGGTIPAGTPLRVVTLATADPWTAAADGRTLSRSEEVTVRVDGVVVATALPRVEYAPLETDAGQVFGPAFSADGSTYLLPQTGTDLTGITATVASTQVRDNNISTIQAFAYGLLPAGAAARSGAYYVEADGPAGTAQGTGTSTLHDADDIRGSADSPDEEILGGISAEGFEEVRAVFRLKEGGKVEALAIRRSSSFYGTAYRYYYIEAAPLAAAGVTPDDIAGVKSVRPAGHGLTWTELGF</sequence>
<evidence type="ECO:0000313" key="3">
    <source>
        <dbReference type="EMBL" id="SFB97163.1"/>
    </source>
</evidence>